<dbReference type="InterPro" id="IPR056620">
    <property type="entry name" value="HTH_next_PIN-TPR-GreABC"/>
</dbReference>
<dbReference type="KEGG" id="msea:METESE_13780"/>
<accession>A0AA48GVJ0</accession>
<name>A0AA48GVJ0_9BACT</name>
<evidence type="ECO:0000313" key="3">
    <source>
        <dbReference type="Proteomes" id="UP001228113"/>
    </source>
</evidence>
<keyword evidence="3" id="KW-1185">Reference proteome</keyword>
<feature type="domain" description="HTH" evidence="1">
    <location>
        <begin position="746"/>
        <end position="815"/>
    </location>
</feature>
<gene>
    <name evidence="2" type="ORF">METESE_13780</name>
</gene>
<sequence>MKRLGLVIVTPDSSDPGVGVAPIPIDADHVGIAKPMNRKAEVYKHLIEFINGPFNGIHSDILLSESIKQNSLEVRALADISEKQAQAIDRLGHILLDELPRCENPQVMGAYGRQIIDSEATKRLRKIKISRFFNEFNLIASINALLTSVEGGDLGNVSDVVKLEILGWCSRFLSLTDLHRAREILNRASIYGDSQTLIIARAFVEVQTSGIPTALGLLASIDSCVARSAAFMILRNHQGLQYAFEWLEQTGISVDQLDSEGRFIALQGCMQEEAWDMVLKLADGMVESDFEHTPILMHAVGDAFLARAVPVELRAKVLQQLQYGIFQFPLASDAEALSFRRSAQDMYERVAQFAMDLGFQRAANISSDKALCLALRDVDREAMARLELEKSMRDPECSLRRLPLAIQYGLDVDLAAAEIQVDRQTVLSGGTSAEAAIARFALALAKKSPAEVASYLDQHRSQLLQHLDSKAIGFIEVEMLSRSGQLQKASLRFQEMISLGITSLEELRIRKIMDEAAGVEPLTHLLALYEKSGSITDLRNLVNALEEGKDWKRLILFGSKMFELTRDLSDAVSYAKALYENDEFLSLEKLFNEFPEIIDQSENLRAIRCWALYRQGRLNEARLSLPGTRAGELNDTGAELFANIAIASGDWESLHVFIEEQWAARSTRRPMELLRAARLAQMVGSSRSRDLVFESARLGSEDPNILIGCYVIATELGWEDSVEASAWLQKAAGLSGEDGPIRHMSMEELINRQPSWEAQTNQVFRVLRKGQAPILAAAQMLNRSLLNLFLVPALVNQGEADIRKRVVINSFSGARGRNTATPRCIAIDATALLTIELLGLSEVVLEHFREIAIPHGTLGLLLEEKRKILFHQPSLVADAHELRRLLSTGCLKAFEPSVLPEAKLSGLIGDALAAMVADAKTNHSLDGKPRFVVHPFPVFTGSLMQEEADLSQYEDYLCGCMAVVERLANQGELTASTYKDCKAYLMLQEQPWPKKNEINEPAQIYLDDIAVSHLQHLKLLASLERCGLTAFVSNSKIAEADALIRHEHYAEKAVAVVEALRLHLRAGIECGKVRVGQRLTGDDKEGELRIGQHPTLAMLPLSVSTDAIVIDDRFFNQHATVSFDGVEKPLLTTIDVIDLLVDSGALDNEQALTHKTTLRLAGMIHVPLSEGELATCLLNAHVKDGKLIETAELRAIKENILLARMADVLQIPLEVSWLDSFCHACHRVLQSQWQEGADYCSIRVKSNWLFDLMNFRRWAHSYKGLVPNAEDRYRLQVAALMVLPTCKSNEVRREYFDWFENEILKEIKERDHPLFSLIVTGAANLIDSCLKNIYANEAQNDK</sequence>
<evidence type="ECO:0000313" key="2">
    <source>
        <dbReference type="EMBL" id="BDU76420.1"/>
    </source>
</evidence>
<reference evidence="2" key="1">
    <citation type="journal article" date="2023" name="Int. J. Syst. Evol. Microbiol.">
        <title>Mesoterricola silvestris gen. nov., sp. nov., Mesoterricola sediminis sp. nov., Geothrix oryzae sp. nov., Geothrix edaphica sp. nov., Geothrix rubra sp. nov., and Geothrix limicola sp. nov., six novel members of Acidobacteriota isolated from soils.</title>
        <authorList>
            <person name="Itoh H."/>
            <person name="Sugisawa Y."/>
            <person name="Mise K."/>
            <person name="Xu Z."/>
            <person name="Kuniyasu M."/>
            <person name="Ushijima N."/>
            <person name="Kawano K."/>
            <person name="Kobayashi E."/>
            <person name="Shiratori Y."/>
            <person name="Masuda Y."/>
            <person name="Senoo K."/>
        </authorList>
    </citation>
    <scope>NUCLEOTIDE SEQUENCE</scope>
    <source>
        <strain evidence="2">W786</strain>
    </source>
</reference>
<evidence type="ECO:0000259" key="1">
    <source>
        <dbReference type="Pfam" id="PF24407"/>
    </source>
</evidence>
<dbReference type="Proteomes" id="UP001228113">
    <property type="component" value="Chromosome"/>
</dbReference>
<organism evidence="2 3">
    <name type="scientific">Mesoterricola sediminis</name>
    <dbReference type="NCBI Taxonomy" id="2927980"/>
    <lineage>
        <taxon>Bacteria</taxon>
        <taxon>Pseudomonadati</taxon>
        <taxon>Acidobacteriota</taxon>
        <taxon>Holophagae</taxon>
        <taxon>Holophagales</taxon>
        <taxon>Holophagaceae</taxon>
        <taxon>Mesoterricola</taxon>
    </lineage>
</organism>
<proteinExistence type="predicted"/>
<protein>
    <recommendedName>
        <fullName evidence="1">HTH domain-containing protein</fullName>
    </recommendedName>
</protein>
<dbReference type="EMBL" id="AP027081">
    <property type="protein sequence ID" value="BDU76420.1"/>
    <property type="molecule type" value="Genomic_DNA"/>
</dbReference>
<dbReference type="Pfam" id="PF24407">
    <property type="entry name" value="HTH_upst_double_PIN"/>
    <property type="match status" value="1"/>
</dbReference>